<protein>
    <submittedName>
        <fullName evidence="1">Uncharacterized protein</fullName>
    </submittedName>
</protein>
<dbReference type="STRING" id="391595.RLO149_c022200"/>
<gene>
    <name evidence="1" type="ordered locus">RLO149_c022200</name>
</gene>
<accession>F7ZA43</accession>
<sequence length="146" mass="15772">MARPTITLSPSQVQEVETLAALLTQAQIADYFGISRATFQAILGRDDEVVVHYKRGKAKAIAHVANGLLQKARSGHTASMIFYLKTQGGWRETAEMAHVVEEGTDGRGADKLKVLLDEIAAKRNRIGVDRLAGAGAPHAAVREEQP</sequence>
<evidence type="ECO:0000313" key="2">
    <source>
        <dbReference type="Proteomes" id="UP000001353"/>
    </source>
</evidence>
<keyword evidence="2" id="KW-1185">Reference proteome</keyword>
<name>F7ZA43_ROSLO</name>
<proteinExistence type="predicted"/>
<dbReference type="OrthoDB" id="8966809at2"/>
<dbReference type="Proteomes" id="UP000001353">
    <property type="component" value="Chromosome"/>
</dbReference>
<dbReference type="eggNOG" id="ENOG5032XMZ">
    <property type="taxonomic scope" value="Bacteria"/>
</dbReference>
<dbReference type="EMBL" id="CP002623">
    <property type="protein sequence ID" value="AEI94196.1"/>
    <property type="molecule type" value="Genomic_DNA"/>
</dbReference>
<dbReference type="AlphaFoldDB" id="F7ZA43"/>
<reference evidence="1 2" key="1">
    <citation type="journal article" date="2011" name="BMC Genomics">
        <title>Comparative genome analysis and genome-guided physiological analysis of Roseobacter litoralis.</title>
        <authorList>
            <person name="Kalhoefer D."/>
            <person name="Thole S."/>
            <person name="Voget S."/>
            <person name="Lehmann R."/>
            <person name="Liesegang H."/>
            <person name="Wollher A."/>
            <person name="Daniel R."/>
            <person name="Simon M."/>
            <person name="Brinkhoff T."/>
        </authorList>
    </citation>
    <scope>NUCLEOTIDE SEQUENCE [LARGE SCALE GENOMIC DNA]</scope>
    <source>
        <strain evidence="2">ATCC 49566 / DSM 6996 / JCM 21268 / NBRC 15278 / OCh 149</strain>
    </source>
</reference>
<dbReference type="KEGG" id="rli:RLO149_c022200"/>
<dbReference type="HOGENOM" id="CLU_1833696_0_0_5"/>
<organism evidence="1 2">
    <name type="scientific">Roseobacter litoralis (strain ATCC 49566 / DSM 6996 / JCM 21268 / NBRC 15278 / OCh 149)</name>
    <dbReference type="NCBI Taxonomy" id="391595"/>
    <lineage>
        <taxon>Bacteria</taxon>
        <taxon>Pseudomonadati</taxon>
        <taxon>Pseudomonadota</taxon>
        <taxon>Alphaproteobacteria</taxon>
        <taxon>Rhodobacterales</taxon>
        <taxon>Roseobacteraceae</taxon>
        <taxon>Roseobacter</taxon>
    </lineage>
</organism>
<dbReference type="RefSeq" id="WP_013962120.1">
    <property type="nucleotide sequence ID" value="NC_015730.1"/>
</dbReference>
<evidence type="ECO:0000313" key="1">
    <source>
        <dbReference type="EMBL" id="AEI94196.1"/>
    </source>
</evidence>